<keyword evidence="2" id="KW-0349">Heme</keyword>
<comment type="similarity">
    <text evidence="1">Belongs to the cytochrome P450 family.</text>
</comment>
<protein>
    <submittedName>
        <fullName evidence="7">CP1B1-like protein</fullName>
    </submittedName>
</protein>
<dbReference type="InterPro" id="IPR002401">
    <property type="entry name" value="Cyt_P450_E_grp-I"/>
</dbReference>
<evidence type="ECO:0000313" key="7">
    <source>
        <dbReference type="EMBL" id="WAQ98016.1"/>
    </source>
</evidence>
<dbReference type="PANTHER" id="PTHR24289:SF1">
    <property type="entry name" value="STEROID 17-ALPHA-HYDROXYLASE_17,20 LYASE"/>
    <property type="match status" value="1"/>
</dbReference>
<evidence type="ECO:0000256" key="4">
    <source>
        <dbReference type="ARBA" id="ARBA00023002"/>
    </source>
</evidence>
<keyword evidence="8" id="KW-1185">Reference proteome</keyword>
<evidence type="ECO:0000256" key="1">
    <source>
        <dbReference type="ARBA" id="ARBA00010617"/>
    </source>
</evidence>
<dbReference type="PANTHER" id="PTHR24289">
    <property type="entry name" value="STEROID 17-ALPHA-HYDROXYLASE/17,20 LYASE"/>
    <property type="match status" value="1"/>
</dbReference>
<dbReference type="PRINTS" id="PR00385">
    <property type="entry name" value="P450"/>
</dbReference>
<accession>A0ABY7DN40</accession>
<dbReference type="InterPro" id="IPR001128">
    <property type="entry name" value="Cyt_P450"/>
</dbReference>
<evidence type="ECO:0000313" key="8">
    <source>
        <dbReference type="Proteomes" id="UP001164746"/>
    </source>
</evidence>
<dbReference type="EMBL" id="CP111014">
    <property type="protein sequence ID" value="WAQ98016.1"/>
    <property type="molecule type" value="Genomic_DNA"/>
</dbReference>
<keyword evidence="3" id="KW-0479">Metal-binding</keyword>
<reference evidence="7" key="1">
    <citation type="submission" date="2022-11" db="EMBL/GenBank/DDBJ databases">
        <title>Centuries of genome instability and evolution in soft-shell clam transmissible cancer (bioRxiv).</title>
        <authorList>
            <person name="Hart S.F.M."/>
            <person name="Yonemitsu M.A."/>
            <person name="Giersch R.M."/>
            <person name="Beal B.F."/>
            <person name="Arriagada G."/>
            <person name="Davis B.W."/>
            <person name="Ostrander E.A."/>
            <person name="Goff S.P."/>
            <person name="Metzger M.J."/>
        </authorList>
    </citation>
    <scope>NUCLEOTIDE SEQUENCE</scope>
    <source>
        <strain evidence="7">MELC-2E11</strain>
        <tissue evidence="7">Siphon/mantle</tissue>
    </source>
</reference>
<evidence type="ECO:0000256" key="6">
    <source>
        <dbReference type="ARBA" id="ARBA00023033"/>
    </source>
</evidence>
<keyword evidence="6" id="KW-0503">Monooxygenase</keyword>
<gene>
    <name evidence="7" type="ORF">MAR_022389</name>
</gene>
<dbReference type="PRINTS" id="PR00463">
    <property type="entry name" value="EP450I"/>
</dbReference>
<dbReference type="InterPro" id="IPR036396">
    <property type="entry name" value="Cyt_P450_sf"/>
</dbReference>
<dbReference type="Pfam" id="PF00067">
    <property type="entry name" value="p450"/>
    <property type="match status" value="2"/>
</dbReference>
<organism evidence="7 8">
    <name type="scientific">Mya arenaria</name>
    <name type="common">Soft-shell clam</name>
    <dbReference type="NCBI Taxonomy" id="6604"/>
    <lineage>
        <taxon>Eukaryota</taxon>
        <taxon>Metazoa</taxon>
        <taxon>Spiralia</taxon>
        <taxon>Lophotrochozoa</taxon>
        <taxon>Mollusca</taxon>
        <taxon>Bivalvia</taxon>
        <taxon>Autobranchia</taxon>
        <taxon>Heteroconchia</taxon>
        <taxon>Euheterodonta</taxon>
        <taxon>Imparidentia</taxon>
        <taxon>Neoheterodontei</taxon>
        <taxon>Myida</taxon>
        <taxon>Myoidea</taxon>
        <taxon>Myidae</taxon>
        <taxon>Mya</taxon>
    </lineage>
</organism>
<dbReference type="Gene3D" id="1.10.630.10">
    <property type="entry name" value="Cytochrome P450"/>
    <property type="match status" value="2"/>
</dbReference>
<evidence type="ECO:0000256" key="5">
    <source>
        <dbReference type="ARBA" id="ARBA00023004"/>
    </source>
</evidence>
<dbReference type="Proteomes" id="UP001164746">
    <property type="component" value="Chromosome 3"/>
</dbReference>
<evidence type="ECO:0000256" key="3">
    <source>
        <dbReference type="ARBA" id="ARBA00022723"/>
    </source>
</evidence>
<name>A0ABY7DN40_MYAAR</name>
<keyword evidence="4" id="KW-0560">Oxidoreductase</keyword>
<evidence type="ECO:0000256" key="2">
    <source>
        <dbReference type="ARBA" id="ARBA00022617"/>
    </source>
</evidence>
<sequence length="332" mass="37776">MAKYPAVQKCIQDGIDCTVGQTNMPCLDDKPHLMYTNAVIHEAMRIETIIPTSLPHYAMQDSYIQGKKVDKDTVVLFNLHSLAHDATVWRDPTNFLPDIFLKEDGDLDIKMLAKSHPFSLGHRRCTGEQLAIMNIFLIFSGLMKKYTFELYENAEVATIPGLVYAPDKFKVTSDLQLRGFIITKAYPDGPWGFPIVGHLPWLGNDTQKTFADWQKRYGDVFRIRLGSWPTVVVNGHKAIHDAAVTAGDAFFGRPNFVTTEILRRRTGDDPFAFGTFSPAYLHQKKITTHALRLFTKDRKEFVEELITSEVETLTTNINQALFQMTFILLLWV</sequence>
<keyword evidence="5" id="KW-0408">Iron</keyword>
<proteinExistence type="inferred from homology"/>
<dbReference type="SUPFAM" id="SSF48264">
    <property type="entry name" value="Cytochrome P450"/>
    <property type="match status" value="2"/>
</dbReference>